<comment type="subcellular location">
    <subcellularLocation>
        <location evidence="1">Cytoplasm</location>
    </subcellularLocation>
</comment>
<dbReference type="Gene3D" id="2.40.30.10">
    <property type="entry name" value="Translation factors"/>
    <property type="match status" value="3"/>
</dbReference>
<accession>A0AAN9XZL6</accession>
<dbReference type="Gene3D" id="3.40.50.300">
    <property type="entry name" value="P-loop containing nucleotide triphosphate hydrolases"/>
    <property type="match status" value="1"/>
</dbReference>
<dbReference type="SUPFAM" id="SSF52540">
    <property type="entry name" value="P-loop containing nucleoside triphosphate hydrolases"/>
    <property type="match status" value="1"/>
</dbReference>
<keyword evidence="3" id="KW-0963">Cytoplasm</keyword>
<dbReference type="FunFam" id="2.40.30.10:FF:000020">
    <property type="entry name" value="Translation elongation factor EF-1"/>
    <property type="match status" value="1"/>
</dbReference>
<feature type="compositionally biased region" description="Basic and acidic residues" evidence="7">
    <location>
        <begin position="90"/>
        <end position="99"/>
    </location>
</feature>
<keyword evidence="6" id="KW-0342">GTP-binding</keyword>
<feature type="domain" description="Tr-type G" evidence="9">
    <location>
        <begin position="134"/>
        <end position="360"/>
    </location>
</feature>
<feature type="compositionally biased region" description="Acidic residues" evidence="7">
    <location>
        <begin position="100"/>
        <end position="112"/>
    </location>
</feature>
<keyword evidence="8" id="KW-0812">Transmembrane</keyword>
<evidence type="ECO:0000256" key="4">
    <source>
        <dbReference type="ARBA" id="ARBA00022553"/>
    </source>
</evidence>
<dbReference type="PRINTS" id="PR00315">
    <property type="entry name" value="ELONGATNFCT"/>
</dbReference>
<dbReference type="Pfam" id="PF22594">
    <property type="entry name" value="GTP-eEF1A_C"/>
    <property type="match status" value="2"/>
</dbReference>
<evidence type="ECO:0000256" key="2">
    <source>
        <dbReference type="ARBA" id="ARBA00007249"/>
    </source>
</evidence>
<dbReference type="EMBL" id="JBBCAQ010000037">
    <property type="protein sequence ID" value="KAK7574300.1"/>
    <property type="molecule type" value="Genomic_DNA"/>
</dbReference>
<keyword evidence="8" id="KW-1133">Transmembrane helix</keyword>
<name>A0AAN9XZL6_9HEMI</name>
<dbReference type="SUPFAM" id="SSF50447">
    <property type="entry name" value="Translation proteins"/>
    <property type="match status" value="1"/>
</dbReference>
<dbReference type="GO" id="GO:0005525">
    <property type="term" value="F:GTP binding"/>
    <property type="evidence" value="ECO:0007669"/>
    <property type="project" value="UniProtKB-KW"/>
</dbReference>
<evidence type="ECO:0000259" key="9">
    <source>
        <dbReference type="PROSITE" id="PS51722"/>
    </source>
</evidence>
<dbReference type="InterPro" id="IPR004161">
    <property type="entry name" value="EFTu-like_2"/>
</dbReference>
<dbReference type="InterPro" id="IPR000795">
    <property type="entry name" value="T_Tr_GTP-bd_dom"/>
</dbReference>
<keyword evidence="11" id="KW-1185">Reference proteome</keyword>
<dbReference type="InterPro" id="IPR009000">
    <property type="entry name" value="Transl_B-barrel_sf"/>
</dbReference>
<dbReference type="PROSITE" id="PS00301">
    <property type="entry name" value="G_TR_1"/>
    <property type="match status" value="1"/>
</dbReference>
<keyword evidence="5" id="KW-0547">Nucleotide-binding</keyword>
<reference evidence="10 11" key="1">
    <citation type="submission" date="2024-03" db="EMBL/GenBank/DDBJ databases">
        <title>Adaptation during the transition from Ophiocordyceps entomopathogen to insect associate is accompanied by gene loss and intensified selection.</title>
        <authorList>
            <person name="Ward C.M."/>
            <person name="Onetto C.A."/>
            <person name="Borneman A.R."/>
        </authorList>
    </citation>
    <scope>NUCLEOTIDE SEQUENCE [LARGE SCALE GENOMIC DNA]</scope>
    <source>
        <strain evidence="10">AWRI1</strain>
        <tissue evidence="10">Single Adult Female</tissue>
    </source>
</reference>
<comment type="similarity">
    <text evidence="2">Belongs to the TRAFAC class translation factor GTPase superfamily. Classic translation factor GTPase family. EF-Tu/EF-1A subfamily.</text>
</comment>
<keyword evidence="8" id="KW-0472">Membrane</keyword>
<dbReference type="Pfam" id="PF00009">
    <property type="entry name" value="GTP_EFTU"/>
    <property type="match status" value="1"/>
</dbReference>
<dbReference type="InterPro" id="IPR050100">
    <property type="entry name" value="TRAFAC_GTPase_members"/>
</dbReference>
<dbReference type="InterPro" id="IPR009818">
    <property type="entry name" value="PAM2_motif"/>
</dbReference>
<dbReference type="CDD" id="cd04089">
    <property type="entry name" value="eRF3_II"/>
    <property type="match status" value="1"/>
</dbReference>
<dbReference type="GO" id="GO:0005737">
    <property type="term" value="C:cytoplasm"/>
    <property type="evidence" value="ECO:0007669"/>
    <property type="project" value="UniProtKB-SubCell"/>
</dbReference>
<gene>
    <name evidence="10" type="ORF">V9T40_011491</name>
</gene>
<dbReference type="FunFam" id="3.40.50.300:FF:000270">
    <property type="entry name" value="Eukaryotic peptide chain release factor GTP-binding subunit ERF3A"/>
    <property type="match status" value="1"/>
</dbReference>
<dbReference type="CDD" id="cd03704">
    <property type="entry name" value="eRF3_C_III"/>
    <property type="match status" value="1"/>
</dbReference>
<feature type="transmembrane region" description="Helical" evidence="8">
    <location>
        <begin position="497"/>
        <end position="519"/>
    </location>
</feature>
<feature type="region of interest" description="Disordered" evidence="7">
    <location>
        <begin position="36"/>
        <end position="127"/>
    </location>
</feature>
<dbReference type="InterPro" id="IPR027417">
    <property type="entry name" value="P-loop_NTPase"/>
</dbReference>
<dbReference type="AlphaFoldDB" id="A0AAN9XZL6"/>
<dbReference type="Pfam" id="PF07145">
    <property type="entry name" value="PAM2"/>
    <property type="match status" value="1"/>
</dbReference>
<evidence type="ECO:0000256" key="1">
    <source>
        <dbReference type="ARBA" id="ARBA00004496"/>
    </source>
</evidence>
<evidence type="ECO:0000313" key="11">
    <source>
        <dbReference type="Proteomes" id="UP001367676"/>
    </source>
</evidence>
<evidence type="ECO:0000256" key="6">
    <source>
        <dbReference type="ARBA" id="ARBA00023134"/>
    </source>
</evidence>
<organism evidence="10 11">
    <name type="scientific">Parthenolecanium corni</name>
    <dbReference type="NCBI Taxonomy" id="536013"/>
    <lineage>
        <taxon>Eukaryota</taxon>
        <taxon>Metazoa</taxon>
        <taxon>Ecdysozoa</taxon>
        <taxon>Arthropoda</taxon>
        <taxon>Hexapoda</taxon>
        <taxon>Insecta</taxon>
        <taxon>Pterygota</taxon>
        <taxon>Neoptera</taxon>
        <taxon>Paraneoptera</taxon>
        <taxon>Hemiptera</taxon>
        <taxon>Sternorrhyncha</taxon>
        <taxon>Coccoidea</taxon>
        <taxon>Coccidae</taxon>
        <taxon>Parthenolecanium</taxon>
    </lineage>
</organism>
<dbReference type="Pfam" id="PF03144">
    <property type="entry name" value="GTP_EFTU_D2"/>
    <property type="match status" value="1"/>
</dbReference>
<dbReference type="InterPro" id="IPR054696">
    <property type="entry name" value="GTP-eEF1A_C"/>
</dbReference>
<keyword evidence="4" id="KW-0597">Phosphoprotein</keyword>
<dbReference type="CDD" id="cd01883">
    <property type="entry name" value="EF1_alpha"/>
    <property type="match status" value="1"/>
</dbReference>
<dbReference type="InterPro" id="IPR031157">
    <property type="entry name" value="G_TR_CS"/>
</dbReference>
<dbReference type="Proteomes" id="UP001367676">
    <property type="component" value="Unassembled WGS sequence"/>
</dbReference>
<dbReference type="PANTHER" id="PTHR23115">
    <property type="entry name" value="TRANSLATION FACTOR"/>
    <property type="match status" value="1"/>
</dbReference>
<dbReference type="InterPro" id="IPR009001">
    <property type="entry name" value="Transl_elong_EF1A/Init_IF2_C"/>
</dbReference>
<protein>
    <recommendedName>
        <fullName evidence="9">Tr-type G domain-containing protein</fullName>
    </recommendedName>
</protein>
<evidence type="ECO:0000313" key="10">
    <source>
        <dbReference type="EMBL" id="KAK7574300.1"/>
    </source>
</evidence>
<feature type="compositionally biased region" description="Basic and acidic residues" evidence="7">
    <location>
        <begin position="45"/>
        <end position="57"/>
    </location>
</feature>
<proteinExistence type="inferred from homology"/>
<comment type="caution">
    <text evidence="10">The sequence shown here is derived from an EMBL/GenBank/DDBJ whole genome shotgun (WGS) entry which is preliminary data.</text>
</comment>
<sequence length="604" mass="67131">MSDGNGTPDSWDQNTTLANDLSKKISTLNVNAAEFVPTFGSFGPKSEKSSDVTDSSKELPAAGKDNSPSSALPDNWDDAVDVSKSSPSKSIDEKNTAVERDDEDPEEQDDSVAELAKSKSRPKKNVEAANKIKKEHINLVIIGHVDAGKSTIGGQIMALTGMVDKRTLEKYEREAKERSRESWYLSWALDTNQEEREKGKTVEVGRAYFETELKHFNILDAPGHKSFVPNMIGGAAQADLAVLVISARKGEFETGFDRGGQTREHAMLVKTAGVQHLIVLINKMDDPTVEWSKERFEECRDKILPFLKKIGFSPQKDITFMPVSGQTGLGLKDPLDDSVCPWHQGPSFIQFIDQLPPLNRRTEAPFVMPIIDKYRDMGTYVMGKVEAGVAKKGQTLLLMPNRTLVVVDQFFCDELEVNSVNPGENIRAKLKAVEEEDISQGFVLCDPNSPISVGKIFDAQVVILEHKSIICAGYSAIMHIHCAAEEVKVKVSTELDLTIIIIILLSSSLAISAISSRFVTKMVEYKYYEFNEPRELRYLIDKKTGDKATTKPRFVKQDQAAIMRLECAGIICMEPFKSFPQIGRFILRDEGRTVGFGKVLKILE</sequence>
<evidence type="ECO:0000256" key="7">
    <source>
        <dbReference type="SAM" id="MobiDB-lite"/>
    </source>
</evidence>
<evidence type="ECO:0000256" key="8">
    <source>
        <dbReference type="SAM" id="Phobius"/>
    </source>
</evidence>
<evidence type="ECO:0000256" key="3">
    <source>
        <dbReference type="ARBA" id="ARBA00022490"/>
    </source>
</evidence>
<dbReference type="GO" id="GO:0003924">
    <property type="term" value="F:GTPase activity"/>
    <property type="evidence" value="ECO:0007669"/>
    <property type="project" value="InterPro"/>
</dbReference>
<dbReference type="SUPFAM" id="SSF50465">
    <property type="entry name" value="EF-Tu/eEF-1alpha/eIF2-gamma C-terminal domain"/>
    <property type="match status" value="2"/>
</dbReference>
<evidence type="ECO:0000256" key="5">
    <source>
        <dbReference type="ARBA" id="ARBA00022741"/>
    </source>
</evidence>
<dbReference type="PROSITE" id="PS51722">
    <property type="entry name" value="G_TR_2"/>
    <property type="match status" value="1"/>
</dbReference>